<dbReference type="EMBL" id="FMJD01000001">
    <property type="protein sequence ID" value="SCM70706.1"/>
    <property type="molecule type" value="Genomic_DNA"/>
</dbReference>
<feature type="compositionally biased region" description="Low complexity" evidence="1">
    <location>
        <begin position="186"/>
        <end position="197"/>
    </location>
</feature>
<accession>A0A212KZN5</accession>
<feature type="chain" id="PRO_5012962320" evidence="2">
    <location>
        <begin position="23"/>
        <end position="205"/>
    </location>
</feature>
<evidence type="ECO:0000256" key="1">
    <source>
        <dbReference type="SAM" id="MobiDB-lite"/>
    </source>
</evidence>
<evidence type="ECO:0000256" key="2">
    <source>
        <dbReference type="SAM" id="SignalP"/>
    </source>
</evidence>
<keyword evidence="2" id="KW-0732">Signal</keyword>
<dbReference type="Pfam" id="PF09923">
    <property type="entry name" value="DUF2155"/>
    <property type="match status" value="1"/>
</dbReference>
<dbReference type="InterPro" id="IPR019225">
    <property type="entry name" value="DUF2155"/>
</dbReference>
<dbReference type="AlphaFoldDB" id="A0A212KZN5"/>
<reference evidence="3" key="1">
    <citation type="submission" date="2016-08" db="EMBL/GenBank/DDBJ databases">
        <authorList>
            <person name="Seilhamer J.J."/>
        </authorList>
    </citation>
    <scope>NUCLEOTIDE SEQUENCE</scope>
    <source>
        <strain evidence="3">86</strain>
    </source>
</reference>
<organism evidence="3">
    <name type="scientific">uncultured Pleomorphomonas sp</name>
    <dbReference type="NCBI Taxonomy" id="442121"/>
    <lineage>
        <taxon>Bacteria</taxon>
        <taxon>Pseudomonadati</taxon>
        <taxon>Pseudomonadota</taxon>
        <taxon>Alphaproteobacteria</taxon>
        <taxon>Hyphomicrobiales</taxon>
        <taxon>Pleomorphomonadaceae</taxon>
        <taxon>Pleomorphomonas</taxon>
        <taxon>environmental samples</taxon>
    </lineage>
</organism>
<proteinExistence type="predicted"/>
<sequence length="205" mass="21538">MSSMTIKILLPLAALGLTTVLAGPAAAEKIANKVAVFTGLDKITGRTIDFDVYVDETVRFGTLRVTPKVCYSRPATEAAETDGFVDVEEITLDNEIKRIFSGWMFAASPGLNAVEHPVYDVWLIGCRMDSDVAAPVAGSTEVRVAVSNQANDGAGSVDDGAPVVLTFVGGIPLPPDKPAVPSMMMEEAPAEEAPAQEGTDGQILD</sequence>
<protein>
    <submittedName>
        <fullName evidence="3">Cellulase-like protein</fullName>
    </submittedName>
</protein>
<gene>
    <name evidence="3" type="ORF">KL86PLE_10257</name>
</gene>
<evidence type="ECO:0000313" key="3">
    <source>
        <dbReference type="EMBL" id="SCM70706.1"/>
    </source>
</evidence>
<feature type="signal peptide" evidence="2">
    <location>
        <begin position="1"/>
        <end position="22"/>
    </location>
</feature>
<name>A0A212KZN5_9HYPH</name>
<feature type="region of interest" description="Disordered" evidence="1">
    <location>
        <begin position="186"/>
        <end position="205"/>
    </location>
</feature>